<dbReference type="AlphaFoldDB" id="A0A2N0DBH3"/>
<feature type="binding site" evidence="9">
    <location>
        <position position="95"/>
    </location>
    <ligand>
        <name>Mg(2+)</name>
        <dbReference type="ChEBI" id="CHEBI:18420"/>
        <label>1</label>
        <note>catalytic</note>
    </ligand>
</feature>
<gene>
    <name evidence="11" type="ORF">CWR43_10695</name>
</gene>
<dbReference type="PROSITE" id="PS00629">
    <property type="entry name" value="IMP_1"/>
    <property type="match status" value="1"/>
</dbReference>
<evidence type="ECO:0000256" key="5">
    <source>
        <dbReference type="ARBA" id="ARBA00019784"/>
    </source>
</evidence>
<protein>
    <recommendedName>
        <fullName evidence="5 10">Inositol-1-monophosphatase</fullName>
        <ecNumber evidence="4 10">3.1.3.25</ecNumber>
    </recommendedName>
</protein>
<evidence type="ECO:0000256" key="10">
    <source>
        <dbReference type="RuleBase" id="RU364068"/>
    </source>
</evidence>
<keyword evidence="7 10" id="KW-0378">Hydrolase</keyword>
<feature type="binding site" evidence="9">
    <location>
        <position position="218"/>
    </location>
    <ligand>
        <name>Mg(2+)</name>
        <dbReference type="ChEBI" id="CHEBI:18420"/>
        <label>1</label>
        <note>catalytic</note>
    </ligand>
</feature>
<dbReference type="GO" id="GO:0006020">
    <property type="term" value="P:inositol metabolic process"/>
    <property type="evidence" value="ECO:0007669"/>
    <property type="project" value="TreeGrafter"/>
</dbReference>
<dbReference type="GO" id="GO:0046872">
    <property type="term" value="F:metal ion binding"/>
    <property type="evidence" value="ECO:0007669"/>
    <property type="project" value="UniProtKB-KW"/>
</dbReference>
<dbReference type="Gene3D" id="3.40.190.80">
    <property type="match status" value="1"/>
</dbReference>
<dbReference type="FunFam" id="3.30.540.10:FF:000003">
    <property type="entry name" value="Inositol-1-monophosphatase"/>
    <property type="match status" value="1"/>
</dbReference>
<evidence type="ECO:0000256" key="4">
    <source>
        <dbReference type="ARBA" id="ARBA00013106"/>
    </source>
</evidence>
<dbReference type="Pfam" id="PF00459">
    <property type="entry name" value="Inositol_P"/>
    <property type="match status" value="1"/>
</dbReference>
<comment type="similarity">
    <text evidence="3 10">Belongs to the inositol monophosphatase superfamily.</text>
</comment>
<feature type="binding site" evidence="9">
    <location>
        <position position="77"/>
    </location>
    <ligand>
        <name>Mg(2+)</name>
        <dbReference type="ChEBI" id="CHEBI:18420"/>
        <label>1</label>
        <note>catalytic</note>
    </ligand>
</feature>
<evidence type="ECO:0000256" key="1">
    <source>
        <dbReference type="ARBA" id="ARBA00001033"/>
    </source>
</evidence>
<evidence type="ECO:0000256" key="9">
    <source>
        <dbReference type="PIRSR" id="PIRSR600760-2"/>
    </source>
</evidence>
<organism evidence="11 12">
    <name type="scientific">Rhizobium sullae</name>
    <name type="common">Rhizobium hedysari</name>
    <dbReference type="NCBI Taxonomy" id="50338"/>
    <lineage>
        <taxon>Bacteria</taxon>
        <taxon>Pseudomonadati</taxon>
        <taxon>Pseudomonadota</taxon>
        <taxon>Alphaproteobacteria</taxon>
        <taxon>Hyphomicrobiales</taxon>
        <taxon>Rhizobiaceae</taxon>
        <taxon>Rhizobium/Agrobacterium group</taxon>
        <taxon>Rhizobium</taxon>
    </lineage>
</organism>
<reference evidence="11 12" key="1">
    <citation type="submission" date="2017-11" db="EMBL/GenBank/DDBJ databases">
        <authorList>
            <person name="Han C.G."/>
        </authorList>
    </citation>
    <scope>NUCLEOTIDE SEQUENCE [LARGE SCALE GENOMIC DNA]</scope>
    <source>
        <strain evidence="11 12">HCNT1</strain>
    </source>
</reference>
<dbReference type="EMBL" id="PIQN01000007">
    <property type="protein sequence ID" value="PKA43432.1"/>
    <property type="molecule type" value="Genomic_DNA"/>
</dbReference>
<keyword evidence="8 9" id="KW-0460">Magnesium</keyword>
<evidence type="ECO:0000256" key="6">
    <source>
        <dbReference type="ARBA" id="ARBA00022723"/>
    </source>
</evidence>
<dbReference type="GO" id="GO:0007165">
    <property type="term" value="P:signal transduction"/>
    <property type="evidence" value="ECO:0007669"/>
    <property type="project" value="TreeGrafter"/>
</dbReference>
<proteinExistence type="inferred from homology"/>
<dbReference type="Proteomes" id="UP000232164">
    <property type="component" value="Unassembled WGS sequence"/>
</dbReference>
<evidence type="ECO:0000256" key="8">
    <source>
        <dbReference type="ARBA" id="ARBA00022842"/>
    </source>
</evidence>
<dbReference type="InterPro" id="IPR000760">
    <property type="entry name" value="Inositol_monophosphatase-like"/>
</dbReference>
<keyword evidence="6 9" id="KW-0479">Metal-binding</keyword>
<dbReference type="EC" id="3.1.3.25" evidence="4 10"/>
<comment type="caution">
    <text evidence="11">The sequence shown here is derived from an EMBL/GenBank/DDBJ whole genome shotgun (WGS) entry which is preliminary data.</text>
</comment>
<evidence type="ECO:0000256" key="3">
    <source>
        <dbReference type="ARBA" id="ARBA00009759"/>
    </source>
</evidence>
<dbReference type="GO" id="GO:0008934">
    <property type="term" value="F:inositol monophosphate 1-phosphatase activity"/>
    <property type="evidence" value="ECO:0007669"/>
    <property type="project" value="InterPro"/>
</dbReference>
<dbReference type="InterPro" id="IPR033942">
    <property type="entry name" value="IMPase"/>
</dbReference>
<dbReference type="InterPro" id="IPR020583">
    <property type="entry name" value="Inositol_monoP_metal-BS"/>
</dbReference>
<reference evidence="11 12" key="2">
    <citation type="submission" date="2017-12" db="EMBL/GenBank/DDBJ databases">
        <title>Genome sequence of Rhizobium sullae HCNT1 isolated from Sulla coronaria nodules and featuring peculiar denitrification phenotypes.</title>
        <authorList>
            <person name="De Diego-Diaz B."/>
            <person name="Treu L."/>
            <person name="Campanaro S."/>
            <person name="Da Silva Duarte V."/>
            <person name="Basaglia M."/>
            <person name="Favaro L."/>
            <person name="Casella S."/>
            <person name="Squartini A."/>
        </authorList>
    </citation>
    <scope>NUCLEOTIDE SEQUENCE [LARGE SCALE GENOMIC DNA]</scope>
    <source>
        <strain evidence="11 12">HCNT1</strain>
    </source>
</reference>
<dbReference type="Gene3D" id="3.30.540.10">
    <property type="entry name" value="Fructose-1,6-Bisphosphatase, subunit A, domain 1"/>
    <property type="match status" value="1"/>
</dbReference>
<dbReference type="PRINTS" id="PR00377">
    <property type="entry name" value="IMPHPHTASES"/>
</dbReference>
<dbReference type="PANTHER" id="PTHR20854">
    <property type="entry name" value="INOSITOL MONOPHOSPHATASE"/>
    <property type="match status" value="1"/>
</dbReference>
<evidence type="ECO:0000256" key="2">
    <source>
        <dbReference type="ARBA" id="ARBA00001946"/>
    </source>
</evidence>
<dbReference type="PANTHER" id="PTHR20854:SF4">
    <property type="entry name" value="INOSITOL-1-MONOPHOSPHATASE-RELATED"/>
    <property type="match status" value="1"/>
</dbReference>
<feature type="binding site" evidence="9">
    <location>
        <position position="92"/>
    </location>
    <ligand>
        <name>Mg(2+)</name>
        <dbReference type="ChEBI" id="CHEBI:18420"/>
        <label>1</label>
        <note>catalytic</note>
    </ligand>
</feature>
<feature type="binding site" evidence="9">
    <location>
        <position position="94"/>
    </location>
    <ligand>
        <name>Mg(2+)</name>
        <dbReference type="ChEBI" id="CHEBI:18420"/>
        <label>1</label>
        <note>catalytic</note>
    </ligand>
</feature>
<name>A0A2N0DBH3_RHISU</name>
<evidence type="ECO:0000313" key="12">
    <source>
        <dbReference type="Proteomes" id="UP000232164"/>
    </source>
</evidence>
<comment type="catalytic activity">
    <reaction evidence="1 10">
        <text>a myo-inositol phosphate + H2O = myo-inositol + phosphate</text>
        <dbReference type="Rhea" id="RHEA:24056"/>
        <dbReference type="ChEBI" id="CHEBI:15377"/>
        <dbReference type="ChEBI" id="CHEBI:17268"/>
        <dbReference type="ChEBI" id="CHEBI:43474"/>
        <dbReference type="ChEBI" id="CHEBI:84139"/>
        <dbReference type="EC" id="3.1.3.25"/>
    </reaction>
</comment>
<sequence length="277" mass="29782">MSSAFDSSVLEARAAAAIEIARRVGREAARFRTEMGSGLKVENKGLQDFVTVADRNAERTIRDGLLARFPQDTFMGEETGGRAGSAGTWVVDPIDGTTNYIRGFRHWGVSIAFCAEGRLEIGVVYDAAKDSVVSAIRGRGAFREGALILAAATNDPANAICILGHSRKTSFDEHLAVSRRLHERGMDYRRMGAAAIDLLRVAEGAADLYYERHLNAWDMLAGALIASEAGAKVVMPALSALLSEGGPVVAYSPGLAREFEFILEIEGLAPMADRSDF</sequence>
<evidence type="ECO:0000256" key="7">
    <source>
        <dbReference type="ARBA" id="ARBA00022801"/>
    </source>
</evidence>
<dbReference type="SUPFAM" id="SSF56655">
    <property type="entry name" value="Carbohydrate phosphatase"/>
    <property type="match status" value="1"/>
</dbReference>
<dbReference type="CDD" id="cd01639">
    <property type="entry name" value="IMPase"/>
    <property type="match status" value="1"/>
</dbReference>
<dbReference type="RefSeq" id="WP_100771022.1">
    <property type="nucleotide sequence ID" value="NZ_PIQN01000007.1"/>
</dbReference>
<accession>A0A2N0DBH3</accession>
<evidence type="ECO:0000313" key="11">
    <source>
        <dbReference type="EMBL" id="PKA43432.1"/>
    </source>
</evidence>
<dbReference type="STRING" id="1041146.GCA_000427985_06182"/>
<comment type="cofactor">
    <cofactor evidence="2 9 10">
        <name>Mg(2+)</name>
        <dbReference type="ChEBI" id="CHEBI:18420"/>
    </cofactor>
</comment>